<evidence type="ECO:0000313" key="10">
    <source>
        <dbReference type="Proteomes" id="UP000535182"/>
    </source>
</evidence>
<feature type="transmembrane region" description="Helical" evidence="8">
    <location>
        <begin position="98"/>
        <end position="117"/>
    </location>
</feature>
<keyword evidence="7 8" id="KW-0472">Membrane</keyword>
<feature type="transmembrane region" description="Helical" evidence="8">
    <location>
        <begin position="291"/>
        <end position="312"/>
    </location>
</feature>
<feature type="transmembrane region" description="Helical" evidence="8">
    <location>
        <begin position="35"/>
        <end position="55"/>
    </location>
</feature>
<evidence type="ECO:0000313" key="9">
    <source>
        <dbReference type="EMBL" id="MBB5327451.1"/>
    </source>
</evidence>
<evidence type="ECO:0000256" key="1">
    <source>
        <dbReference type="ARBA" id="ARBA00004651"/>
    </source>
</evidence>
<dbReference type="PANTHER" id="PTHR36838:SF1">
    <property type="entry name" value="SLR1864 PROTEIN"/>
    <property type="match status" value="1"/>
</dbReference>
<evidence type="ECO:0000256" key="6">
    <source>
        <dbReference type="ARBA" id="ARBA00022989"/>
    </source>
</evidence>
<feature type="transmembrane region" description="Helical" evidence="8">
    <location>
        <begin position="260"/>
        <end position="279"/>
    </location>
</feature>
<dbReference type="GO" id="GO:0005886">
    <property type="term" value="C:plasma membrane"/>
    <property type="evidence" value="ECO:0007669"/>
    <property type="project" value="UniProtKB-SubCell"/>
</dbReference>
<reference evidence="9 10" key="1">
    <citation type="submission" date="2020-08" db="EMBL/GenBank/DDBJ databases">
        <title>Genomic Encyclopedia of Type Strains, Phase IV (KMG-V): Genome sequencing to study the core and pangenomes of soil and plant-associated prokaryotes.</title>
        <authorList>
            <person name="Whitman W."/>
        </authorList>
    </citation>
    <scope>NUCLEOTIDE SEQUENCE [LARGE SCALE GENOMIC DNA]</scope>
    <source>
        <strain evidence="9 10">X5P2</strain>
    </source>
</reference>
<feature type="transmembrane region" description="Helical" evidence="8">
    <location>
        <begin position="67"/>
        <end position="86"/>
    </location>
</feature>
<sequence length="315" mass="33502">MTKVLLDTLIPIFAGLLLGYVAGRRGTMDNRNVRNLIVLVMSFAIPCALFSTIIGSSQADLLRHVPAALMITLVFCVLYLISYIWARRGLSLSLSDASVLALTIGFPNSAAIALPLFKGAYGSESIITAALSIAIGSITISPLTLALLEADKRSGGRDISIAQILRSFPHALFRPVVWAPLLALVGAFFDIHLPTFVEGTLTTLGSAATGSALVLTGLVVSAQSFRFTGGVAITTLLKLVGQPLFALCMMLLFRMDHDDLRNITVISAIPGGFFGLVFGKGFDSTPEVASSGLIGTYLFGWATLALWMLFAARLF</sequence>
<dbReference type="Pfam" id="PF03547">
    <property type="entry name" value="Mem_trans"/>
    <property type="match status" value="1"/>
</dbReference>
<comment type="similarity">
    <text evidence="2">Belongs to the auxin efflux carrier (TC 2.A.69) family.</text>
</comment>
<protein>
    <submittedName>
        <fullName evidence="9">Permease</fullName>
    </submittedName>
</protein>
<evidence type="ECO:0000256" key="2">
    <source>
        <dbReference type="ARBA" id="ARBA00010145"/>
    </source>
</evidence>
<dbReference type="Gene3D" id="1.20.1530.20">
    <property type="match status" value="1"/>
</dbReference>
<evidence type="ECO:0000256" key="8">
    <source>
        <dbReference type="SAM" id="Phobius"/>
    </source>
</evidence>
<keyword evidence="5 8" id="KW-0812">Transmembrane</keyword>
<feature type="transmembrane region" description="Helical" evidence="8">
    <location>
        <begin position="6"/>
        <end position="23"/>
    </location>
</feature>
<comment type="subcellular location">
    <subcellularLocation>
        <location evidence="1">Cell membrane</location>
        <topology evidence="1">Multi-pass membrane protein</topology>
    </subcellularLocation>
</comment>
<evidence type="ECO:0000256" key="3">
    <source>
        <dbReference type="ARBA" id="ARBA00022448"/>
    </source>
</evidence>
<organism evidence="9 10">
    <name type="scientific">Tunturiibacter gelidiferens</name>
    <dbReference type="NCBI Taxonomy" id="3069689"/>
    <lineage>
        <taxon>Bacteria</taxon>
        <taxon>Pseudomonadati</taxon>
        <taxon>Acidobacteriota</taxon>
        <taxon>Terriglobia</taxon>
        <taxon>Terriglobales</taxon>
        <taxon>Acidobacteriaceae</taxon>
        <taxon>Tunturiibacter</taxon>
    </lineage>
</organism>
<dbReference type="GO" id="GO:0055085">
    <property type="term" value="P:transmembrane transport"/>
    <property type="evidence" value="ECO:0007669"/>
    <property type="project" value="InterPro"/>
</dbReference>
<evidence type="ECO:0000256" key="5">
    <source>
        <dbReference type="ARBA" id="ARBA00022692"/>
    </source>
</evidence>
<feature type="transmembrane region" description="Helical" evidence="8">
    <location>
        <begin position="171"/>
        <end position="189"/>
    </location>
</feature>
<dbReference type="InterPro" id="IPR004776">
    <property type="entry name" value="Mem_transp_PIN-like"/>
</dbReference>
<dbReference type="EMBL" id="JACHEB010000002">
    <property type="protein sequence ID" value="MBB5327451.1"/>
    <property type="molecule type" value="Genomic_DNA"/>
</dbReference>
<name>A0A9X0QBE5_9BACT</name>
<dbReference type="AlphaFoldDB" id="A0A9X0QBE5"/>
<dbReference type="PANTHER" id="PTHR36838">
    <property type="entry name" value="AUXIN EFFLUX CARRIER FAMILY PROTEIN"/>
    <property type="match status" value="1"/>
</dbReference>
<feature type="transmembrane region" description="Helical" evidence="8">
    <location>
        <begin position="232"/>
        <end position="254"/>
    </location>
</feature>
<keyword evidence="6 8" id="KW-1133">Transmembrane helix</keyword>
<keyword evidence="3" id="KW-0813">Transport</keyword>
<evidence type="ECO:0000256" key="4">
    <source>
        <dbReference type="ARBA" id="ARBA00022475"/>
    </source>
</evidence>
<accession>A0A9X0QBE5</accession>
<keyword evidence="10" id="KW-1185">Reference proteome</keyword>
<comment type="caution">
    <text evidence="9">The sequence shown here is derived from an EMBL/GenBank/DDBJ whole genome shotgun (WGS) entry which is preliminary data.</text>
</comment>
<proteinExistence type="inferred from homology"/>
<feature type="transmembrane region" description="Helical" evidence="8">
    <location>
        <begin position="129"/>
        <end position="150"/>
    </location>
</feature>
<dbReference type="RefSeq" id="WP_183974151.1">
    <property type="nucleotide sequence ID" value="NZ_JACHEB010000002.1"/>
</dbReference>
<dbReference type="InterPro" id="IPR038770">
    <property type="entry name" value="Na+/solute_symporter_sf"/>
</dbReference>
<evidence type="ECO:0000256" key="7">
    <source>
        <dbReference type="ARBA" id="ARBA00023136"/>
    </source>
</evidence>
<gene>
    <name evidence="9" type="ORF">HDF14_001056</name>
</gene>
<feature type="transmembrane region" description="Helical" evidence="8">
    <location>
        <begin position="201"/>
        <end position="220"/>
    </location>
</feature>
<dbReference type="Proteomes" id="UP000535182">
    <property type="component" value="Unassembled WGS sequence"/>
</dbReference>
<keyword evidence="4" id="KW-1003">Cell membrane</keyword>